<feature type="transmembrane region" description="Helical" evidence="2">
    <location>
        <begin position="41"/>
        <end position="61"/>
    </location>
</feature>
<reference evidence="3 4" key="2">
    <citation type="submission" date="2019-01" db="EMBL/GenBank/DDBJ databases">
        <title>The decoding of complex shrimp genome reveals the adaptation for benthos swimmer, frequently molting mechanism and breeding impact on genome.</title>
        <authorList>
            <person name="Sun Y."/>
            <person name="Gao Y."/>
            <person name="Yu Y."/>
        </authorList>
    </citation>
    <scope>NUCLEOTIDE SEQUENCE [LARGE SCALE GENOMIC DNA]</scope>
    <source>
        <tissue evidence="3">Muscle</tissue>
    </source>
</reference>
<dbReference type="OrthoDB" id="10481582at2759"/>
<evidence type="ECO:0000256" key="2">
    <source>
        <dbReference type="SAM" id="Phobius"/>
    </source>
</evidence>
<feature type="region of interest" description="Disordered" evidence="1">
    <location>
        <begin position="101"/>
        <end position="121"/>
    </location>
</feature>
<feature type="transmembrane region" description="Helical" evidence="2">
    <location>
        <begin position="12"/>
        <end position="35"/>
    </location>
</feature>
<evidence type="ECO:0000313" key="3">
    <source>
        <dbReference type="EMBL" id="ROT85138.1"/>
    </source>
</evidence>
<organism evidence="3 4">
    <name type="scientific">Penaeus vannamei</name>
    <name type="common">Whiteleg shrimp</name>
    <name type="synonym">Litopenaeus vannamei</name>
    <dbReference type="NCBI Taxonomy" id="6689"/>
    <lineage>
        <taxon>Eukaryota</taxon>
        <taxon>Metazoa</taxon>
        <taxon>Ecdysozoa</taxon>
        <taxon>Arthropoda</taxon>
        <taxon>Crustacea</taxon>
        <taxon>Multicrustacea</taxon>
        <taxon>Malacostraca</taxon>
        <taxon>Eumalacostraca</taxon>
        <taxon>Eucarida</taxon>
        <taxon>Decapoda</taxon>
        <taxon>Dendrobranchiata</taxon>
        <taxon>Penaeoidea</taxon>
        <taxon>Penaeidae</taxon>
        <taxon>Penaeus</taxon>
    </lineage>
</organism>
<name>A0A3R7PWR5_PENVA</name>
<accession>A0A3R7PWR5</accession>
<keyword evidence="4" id="KW-1185">Reference proteome</keyword>
<feature type="compositionally biased region" description="Basic and acidic residues" evidence="1">
    <location>
        <begin position="102"/>
        <end position="121"/>
    </location>
</feature>
<keyword evidence="2" id="KW-0472">Membrane</keyword>
<sequence>MASSDESPKTKTMILLLVIIYMVVLIMVAAGMALLAMGNSFAAVATFVILGLLSFVLVSALQFRSWLLSSYGSPLPPERPRPPAALQSILAAFVSAVPRHPQVQERADSDAVGGRGREGRRGGRAYCPLGFS</sequence>
<protein>
    <submittedName>
        <fullName evidence="3">Uncharacterized protein</fullName>
    </submittedName>
</protein>
<dbReference type="Proteomes" id="UP000283509">
    <property type="component" value="Unassembled WGS sequence"/>
</dbReference>
<keyword evidence="2" id="KW-1133">Transmembrane helix</keyword>
<dbReference type="EMBL" id="QCYY01000434">
    <property type="protein sequence ID" value="ROT85138.1"/>
    <property type="molecule type" value="Genomic_DNA"/>
</dbReference>
<comment type="caution">
    <text evidence="3">The sequence shown here is derived from an EMBL/GenBank/DDBJ whole genome shotgun (WGS) entry which is preliminary data.</text>
</comment>
<reference evidence="3 4" key="1">
    <citation type="submission" date="2018-04" db="EMBL/GenBank/DDBJ databases">
        <authorList>
            <person name="Zhang X."/>
            <person name="Yuan J."/>
            <person name="Li F."/>
            <person name="Xiang J."/>
        </authorList>
    </citation>
    <scope>NUCLEOTIDE SEQUENCE [LARGE SCALE GENOMIC DNA]</scope>
    <source>
        <tissue evidence="3">Muscle</tissue>
    </source>
</reference>
<dbReference type="AlphaFoldDB" id="A0A3R7PWR5"/>
<keyword evidence="2" id="KW-0812">Transmembrane</keyword>
<proteinExistence type="predicted"/>
<evidence type="ECO:0000256" key="1">
    <source>
        <dbReference type="SAM" id="MobiDB-lite"/>
    </source>
</evidence>
<evidence type="ECO:0000313" key="4">
    <source>
        <dbReference type="Proteomes" id="UP000283509"/>
    </source>
</evidence>
<gene>
    <name evidence="3" type="ORF">C7M84_021118</name>
</gene>